<dbReference type="Pfam" id="PF01159">
    <property type="entry name" value="Ribosomal_L6e"/>
    <property type="match status" value="1"/>
</dbReference>
<comment type="caution">
    <text evidence="5">The sequence shown here is derived from an EMBL/GenBank/DDBJ whole genome shotgun (WGS) entry which is preliminary data.</text>
</comment>
<dbReference type="FunFam" id="2.30.30.30:FF:000014">
    <property type="entry name" value="60S ribosomal protein L6"/>
    <property type="match status" value="1"/>
</dbReference>
<gene>
    <name evidence="5" type="primary">RPL6</name>
    <name evidence="5" type="ORF">IWQ62_004315</name>
</gene>
<feature type="domain" description="Large ribosomal subunit protein uL6 N-terminal" evidence="4">
    <location>
        <begin position="2"/>
        <end position="46"/>
    </location>
</feature>
<dbReference type="AlphaFoldDB" id="A0A9W8AMN1"/>
<dbReference type="GO" id="GO:0003723">
    <property type="term" value="F:RNA binding"/>
    <property type="evidence" value="ECO:0007669"/>
    <property type="project" value="TreeGrafter"/>
</dbReference>
<keyword evidence="6" id="KW-1185">Reference proteome</keyword>
<protein>
    <submittedName>
        <fullName evidence="5">60S ribosomal protein L6</fullName>
    </submittedName>
</protein>
<dbReference type="PANTHER" id="PTHR10715">
    <property type="entry name" value="60S RIBOSOMAL PROTEIN L6"/>
    <property type="match status" value="1"/>
</dbReference>
<dbReference type="Pfam" id="PF03868">
    <property type="entry name" value="Ribosomal_L6e_N"/>
    <property type="match status" value="1"/>
</dbReference>
<keyword evidence="2 5" id="KW-0689">Ribosomal protein</keyword>
<dbReference type="InterPro" id="IPR008991">
    <property type="entry name" value="Translation_prot_SH3-like_sf"/>
</dbReference>
<name>A0A9W8AMN1_9FUNG</name>
<evidence type="ECO:0000256" key="3">
    <source>
        <dbReference type="ARBA" id="ARBA00023274"/>
    </source>
</evidence>
<dbReference type="OrthoDB" id="2436667at2759"/>
<dbReference type="InterPro" id="IPR005568">
    <property type="entry name" value="Ribosomal_uL6_N"/>
</dbReference>
<evidence type="ECO:0000256" key="1">
    <source>
        <dbReference type="ARBA" id="ARBA00010592"/>
    </source>
</evidence>
<dbReference type="SUPFAM" id="SSF50104">
    <property type="entry name" value="Translation proteins SH3-like domain"/>
    <property type="match status" value="1"/>
</dbReference>
<comment type="similarity">
    <text evidence="1">Belongs to the eukaryotic ribosomal protein eL6 family.</text>
</comment>
<dbReference type="GO" id="GO:0022625">
    <property type="term" value="C:cytosolic large ribosomal subunit"/>
    <property type="evidence" value="ECO:0007669"/>
    <property type="project" value="TreeGrafter"/>
</dbReference>
<reference evidence="5" key="1">
    <citation type="submission" date="2022-07" db="EMBL/GenBank/DDBJ databases">
        <title>Phylogenomic reconstructions and comparative analyses of Kickxellomycotina fungi.</title>
        <authorList>
            <person name="Reynolds N.K."/>
            <person name="Stajich J.E."/>
            <person name="Barry K."/>
            <person name="Grigoriev I.V."/>
            <person name="Crous P."/>
            <person name="Smith M.E."/>
        </authorList>
    </citation>
    <scope>NUCLEOTIDE SEQUENCE</scope>
    <source>
        <strain evidence="5">RSA 1196</strain>
    </source>
</reference>
<proteinExistence type="inferred from homology"/>
<dbReference type="Proteomes" id="UP001150925">
    <property type="component" value="Unassembled WGS sequence"/>
</dbReference>
<accession>A0A9W8AMN1</accession>
<dbReference type="InterPro" id="IPR041997">
    <property type="entry name" value="Ribosomal_eL6_KOW"/>
</dbReference>
<dbReference type="EMBL" id="JANBPY010001397">
    <property type="protein sequence ID" value="KAJ1960209.1"/>
    <property type="molecule type" value="Genomic_DNA"/>
</dbReference>
<evidence type="ECO:0000259" key="4">
    <source>
        <dbReference type="Pfam" id="PF03868"/>
    </source>
</evidence>
<evidence type="ECO:0000313" key="5">
    <source>
        <dbReference type="EMBL" id="KAJ1960209.1"/>
    </source>
</evidence>
<dbReference type="Gene3D" id="2.30.30.30">
    <property type="match status" value="1"/>
</dbReference>
<keyword evidence="3" id="KW-0687">Ribonucleoprotein</keyword>
<sequence>MAHAPRNSFLVPGIPRFSRSKTFAKRGLFKRKPQKVQKQAAPATTATPSGFYPAEDIRQKKVVRKTLRPSKLRGTITPGTVLILLAGRFRGKRVVFLKQLESGLLLVTGPFRINGVPIKRVNQAYVIATSTKVDISKIELDAQLNDGLFKHEKASKRELCEKNFFNDKAEPKKLPATFVALQRALDKAILEEVLKTPLLLAYLKNTFSLQQGQAPHLLKF</sequence>
<dbReference type="GO" id="GO:0002181">
    <property type="term" value="P:cytoplasmic translation"/>
    <property type="evidence" value="ECO:0007669"/>
    <property type="project" value="TreeGrafter"/>
</dbReference>
<dbReference type="CDD" id="cd13156">
    <property type="entry name" value="KOW_RPL6"/>
    <property type="match status" value="1"/>
</dbReference>
<dbReference type="GO" id="GO:0003735">
    <property type="term" value="F:structural constituent of ribosome"/>
    <property type="evidence" value="ECO:0007669"/>
    <property type="project" value="InterPro"/>
</dbReference>
<evidence type="ECO:0000256" key="2">
    <source>
        <dbReference type="ARBA" id="ARBA00022980"/>
    </source>
</evidence>
<dbReference type="InterPro" id="IPR000915">
    <property type="entry name" value="60S_ribosomal_eL6"/>
</dbReference>
<organism evidence="5 6">
    <name type="scientific">Dispira parvispora</name>
    <dbReference type="NCBI Taxonomy" id="1520584"/>
    <lineage>
        <taxon>Eukaryota</taxon>
        <taxon>Fungi</taxon>
        <taxon>Fungi incertae sedis</taxon>
        <taxon>Zoopagomycota</taxon>
        <taxon>Kickxellomycotina</taxon>
        <taxon>Dimargaritomycetes</taxon>
        <taxon>Dimargaritales</taxon>
        <taxon>Dimargaritaceae</taxon>
        <taxon>Dispira</taxon>
    </lineage>
</organism>
<dbReference type="GO" id="GO:0000027">
    <property type="term" value="P:ribosomal large subunit assembly"/>
    <property type="evidence" value="ECO:0007669"/>
    <property type="project" value="TreeGrafter"/>
</dbReference>
<dbReference type="InterPro" id="IPR014722">
    <property type="entry name" value="Rib_uL2_dom2"/>
</dbReference>
<evidence type="ECO:0000313" key="6">
    <source>
        <dbReference type="Proteomes" id="UP001150925"/>
    </source>
</evidence>
<dbReference type="PANTHER" id="PTHR10715:SF0">
    <property type="entry name" value="LARGE RIBOSOMAL SUBUNIT PROTEIN EL6"/>
    <property type="match status" value="1"/>
</dbReference>